<gene>
    <name evidence="1" type="ORF">Q664_12555</name>
</gene>
<accession>A0A084SWP3</accession>
<dbReference type="RefSeq" id="WP_043393940.1">
    <property type="nucleotide sequence ID" value="NZ_JPMI01000077.1"/>
</dbReference>
<reference evidence="1 2" key="1">
    <citation type="submission" date="2014-07" db="EMBL/GenBank/DDBJ databases">
        <title>Draft Genome Sequence of Gephyronic Acid Producer, Cystobacter violaceus Strain Cb vi76.</title>
        <authorList>
            <person name="Stevens D.C."/>
            <person name="Young J."/>
            <person name="Carmichael R."/>
            <person name="Tan J."/>
            <person name="Taylor R.E."/>
        </authorList>
    </citation>
    <scope>NUCLEOTIDE SEQUENCE [LARGE SCALE GENOMIC DNA]</scope>
    <source>
        <strain evidence="1 2">Cb vi76</strain>
    </source>
</reference>
<dbReference type="Proteomes" id="UP000028547">
    <property type="component" value="Unassembled WGS sequence"/>
</dbReference>
<name>A0A084SWP3_9BACT</name>
<dbReference type="Pfam" id="PF09536">
    <property type="entry name" value="DUF2378"/>
    <property type="match status" value="1"/>
</dbReference>
<protein>
    <recommendedName>
        <fullName evidence="3">TIGR02265 family protein</fullName>
    </recommendedName>
</protein>
<dbReference type="AlphaFoldDB" id="A0A084SWP3"/>
<dbReference type="EMBL" id="JPMI01000077">
    <property type="protein sequence ID" value="KFA92878.1"/>
    <property type="molecule type" value="Genomic_DNA"/>
</dbReference>
<evidence type="ECO:0000313" key="1">
    <source>
        <dbReference type="EMBL" id="KFA92878.1"/>
    </source>
</evidence>
<dbReference type="NCBIfam" id="TIGR02265">
    <property type="entry name" value="Mxa_TIGR02265"/>
    <property type="match status" value="1"/>
</dbReference>
<comment type="caution">
    <text evidence="1">The sequence shown here is derived from an EMBL/GenBank/DDBJ whole genome shotgun (WGS) entry which is preliminary data.</text>
</comment>
<evidence type="ECO:0000313" key="2">
    <source>
        <dbReference type="Proteomes" id="UP000028547"/>
    </source>
</evidence>
<organism evidence="1 2">
    <name type="scientific">Archangium violaceum Cb vi76</name>
    <dbReference type="NCBI Taxonomy" id="1406225"/>
    <lineage>
        <taxon>Bacteria</taxon>
        <taxon>Pseudomonadati</taxon>
        <taxon>Myxococcota</taxon>
        <taxon>Myxococcia</taxon>
        <taxon>Myxococcales</taxon>
        <taxon>Cystobacterineae</taxon>
        <taxon>Archangiaceae</taxon>
        <taxon>Archangium</taxon>
    </lineage>
</organism>
<evidence type="ECO:0008006" key="3">
    <source>
        <dbReference type="Google" id="ProtNLM"/>
    </source>
</evidence>
<sequence length="206" mass="22683">MSVSACEAEVVEAQDLREDLEQRLGLATPTDTVRGTFFLGALEEVRALEGEEGVRQCMEAGGEPRFVEFFNYPVGAWLKVSETAAGVMEPRCGSWAEAQRRLGRRATADLLKTAAGKALLLLSKGEPRRLLTNMPSAYRAAVSFGERTVTLEGPTRGRVMMRRDFMPCAWHEGVLLGALEAMKARGVRVSGSRLEVLDSEYLVSWE</sequence>
<dbReference type="InterPro" id="IPR011751">
    <property type="entry name" value="Mxa_paralog_2265"/>
</dbReference>
<proteinExistence type="predicted"/>